<feature type="transmembrane region" description="Helical" evidence="2">
    <location>
        <begin position="321"/>
        <end position="341"/>
    </location>
</feature>
<feature type="transmembrane region" description="Helical" evidence="2">
    <location>
        <begin position="104"/>
        <end position="126"/>
    </location>
</feature>
<keyword evidence="2" id="KW-0812">Transmembrane</keyword>
<feature type="transmembrane region" description="Helical" evidence="2">
    <location>
        <begin position="288"/>
        <end position="309"/>
    </location>
</feature>
<feature type="region of interest" description="Disordered" evidence="1">
    <location>
        <begin position="221"/>
        <end position="268"/>
    </location>
</feature>
<feature type="transmembrane region" description="Helical" evidence="2">
    <location>
        <begin position="197"/>
        <end position="214"/>
    </location>
</feature>
<evidence type="ECO:0000256" key="2">
    <source>
        <dbReference type="SAM" id="Phobius"/>
    </source>
</evidence>
<feature type="transmembrane region" description="Helical" evidence="2">
    <location>
        <begin position="391"/>
        <end position="408"/>
    </location>
</feature>
<organism evidence="3 4">
    <name type="scientific">Theileria orientalis</name>
    <dbReference type="NCBI Taxonomy" id="68886"/>
    <lineage>
        <taxon>Eukaryota</taxon>
        <taxon>Sar</taxon>
        <taxon>Alveolata</taxon>
        <taxon>Apicomplexa</taxon>
        <taxon>Aconoidasida</taxon>
        <taxon>Piroplasmida</taxon>
        <taxon>Theileriidae</taxon>
        <taxon>Theileria</taxon>
    </lineage>
</organism>
<gene>
    <name evidence="3" type="ORF">MACJ_003113</name>
</gene>
<evidence type="ECO:0000313" key="3">
    <source>
        <dbReference type="EMBL" id="UKJ89859.2"/>
    </source>
</evidence>
<dbReference type="Proteomes" id="UP000244803">
    <property type="component" value="Chromosome 4"/>
</dbReference>
<dbReference type="OrthoDB" id="365607at2759"/>
<keyword evidence="2" id="KW-1133">Transmembrane helix</keyword>
<evidence type="ECO:0000256" key="1">
    <source>
        <dbReference type="SAM" id="MobiDB-lite"/>
    </source>
</evidence>
<feature type="transmembrane region" description="Helical" evidence="2">
    <location>
        <begin position="133"/>
        <end position="153"/>
    </location>
</feature>
<feature type="compositionally biased region" description="Polar residues" evidence="1">
    <location>
        <begin position="241"/>
        <end position="260"/>
    </location>
</feature>
<feature type="transmembrane region" description="Helical" evidence="2">
    <location>
        <begin position="35"/>
        <end position="55"/>
    </location>
</feature>
<protein>
    <submittedName>
        <fullName evidence="3">Uncharacterized protein</fullName>
    </submittedName>
</protein>
<keyword evidence="2" id="KW-0472">Membrane</keyword>
<evidence type="ECO:0000313" key="4">
    <source>
        <dbReference type="Proteomes" id="UP000244803"/>
    </source>
</evidence>
<sequence length="508" mass="58439">MATNQTNAANNKTSILNDAIHKLDESMKGHGGGEFTSGLMAFTMYMFVQIASIISRHMAVALKIPQDTTGIYFTKLFAARGLVSVISSIMTYLIKLFISEDNIILTLIFSSLLLISRSVFIFFLHLERNRTLYVYNVLIMEAMCMGLFQITFYPLAADYVSAISLCFKISRLWIFLLQLVMDLAIFDKPMLMVKIHYWLAYILSFISTGFWFYFCITRHKGGSNKRPKPTSTPKLTKDAGTPSQNTNDTQCVTASEQEMSLPTKDPESLEDKIRDSEPSFFEHLGNSFSPLMMCFVTMMMKNILFPGLLPYGLLERDKSHIVNMSITPVGLTGTSIVHALKKNVDSINRRWKWYWHLLWFLAIPPAIIFYKTLESLHPRSSSARSKIINNRVAVLVMALVFHFCHSLIESSGYLGVVSNVKYCNKVRERGRKMVSTNQLLAEIIHFIFYKIAIGYNVTRISLGYHLPKFRPNHRMSRHNLFVYILRETFVRGYDDFIKDFKMNIREYI</sequence>
<feature type="transmembrane region" description="Helical" evidence="2">
    <location>
        <begin position="76"/>
        <end position="98"/>
    </location>
</feature>
<accession>A0A976M796</accession>
<reference evidence="3" key="1">
    <citation type="submission" date="2022-07" db="EMBL/GenBank/DDBJ databases">
        <title>Evaluation of T. orientalis genome assembly methods using nanopore sequencing and analysis of variation between genomes.</title>
        <authorList>
            <person name="Yam J."/>
            <person name="Micallef M.L."/>
            <person name="Liu M."/>
            <person name="Djordjevic S.P."/>
            <person name="Bogema D.R."/>
            <person name="Jenkins C."/>
        </authorList>
    </citation>
    <scope>NUCLEOTIDE SEQUENCE</scope>
    <source>
        <strain evidence="3">Fish Creek</strain>
    </source>
</reference>
<feature type="transmembrane region" description="Helical" evidence="2">
    <location>
        <begin position="353"/>
        <end position="370"/>
    </location>
</feature>
<dbReference type="AlphaFoldDB" id="A0A976M796"/>
<dbReference type="EMBL" id="CP056067">
    <property type="protein sequence ID" value="UKJ89859.2"/>
    <property type="molecule type" value="Genomic_DNA"/>
</dbReference>
<proteinExistence type="predicted"/>
<name>A0A976M796_THEOR</name>